<evidence type="ECO:0000313" key="2">
    <source>
        <dbReference type="EMBL" id="SCG84716.1"/>
    </source>
</evidence>
<dbReference type="GO" id="GO:0016491">
    <property type="term" value="F:oxidoreductase activity"/>
    <property type="evidence" value="ECO:0007669"/>
    <property type="project" value="InterPro"/>
</dbReference>
<dbReference type="OrthoDB" id="116806at2157"/>
<name>A0A1D3KZK5_9EURY</name>
<dbReference type="InterPro" id="IPR006657">
    <property type="entry name" value="MoPterin_dinucl-bd_dom"/>
</dbReference>
<keyword evidence="3" id="KW-1185">Reference proteome</keyword>
<dbReference type="GO" id="GO:0043546">
    <property type="term" value="F:molybdopterin cofactor binding"/>
    <property type="evidence" value="ECO:0007669"/>
    <property type="project" value="InterPro"/>
</dbReference>
<dbReference type="NCBIfam" id="NF042908">
    <property type="entry name" value="FMD_DH_FwdD"/>
    <property type="match status" value="1"/>
</dbReference>
<dbReference type="RefSeq" id="WP_071905793.1">
    <property type="nucleotide sequence ID" value="NZ_LT607756.1"/>
</dbReference>
<accession>A0A1D3KZK5</accession>
<dbReference type="EMBL" id="LT607756">
    <property type="protein sequence ID" value="SCG84716.1"/>
    <property type="molecule type" value="Genomic_DNA"/>
</dbReference>
<protein>
    <submittedName>
        <fullName evidence="2">Protein FwdD</fullName>
    </submittedName>
</protein>
<gene>
    <name evidence="2" type="primary">fwdD</name>
    <name evidence="2" type="ORF">MCBB_0128</name>
</gene>
<evidence type="ECO:0000313" key="3">
    <source>
        <dbReference type="Proteomes" id="UP000094707"/>
    </source>
</evidence>
<dbReference type="InterPro" id="IPR053637">
    <property type="entry name" value="Archaeal_lipid_biosynth_FwdD"/>
</dbReference>
<reference evidence="2 3" key="1">
    <citation type="submission" date="2016-08" db="EMBL/GenBank/DDBJ databases">
        <authorList>
            <person name="Seilhamer J.J."/>
        </authorList>
    </citation>
    <scope>NUCLEOTIDE SEQUENCE [LARGE SCALE GENOMIC DNA]</scope>
    <source>
        <strain evidence="2">Buetzberg</strain>
    </source>
</reference>
<dbReference type="KEGG" id="mcub:MCBB_0128"/>
<dbReference type="GeneID" id="30410992"/>
<dbReference type="SUPFAM" id="SSF50692">
    <property type="entry name" value="ADC-like"/>
    <property type="match status" value="1"/>
</dbReference>
<dbReference type="Gene3D" id="2.40.40.20">
    <property type="match status" value="1"/>
</dbReference>
<dbReference type="InterPro" id="IPR009010">
    <property type="entry name" value="Asp_de-COase-like_dom_sf"/>
</dbReference>
<proteinExistence type="predicted"/>
<dbReference type="AlphaFoldDB" id="A0A1D3KZK5"/>
<feature type="domain" description="Molybdopterin dinucleotide-binding" evidence="1">
    <location>
        <begin position="4"/>
        <end position="103"/>
    </location>
</feature>
<dbReference type="PATRIC" id="fig|129848.4.peg.134"/>
<sequence>MRVILNTGRTVWQGQAIESGKDLPMFINAAAICHINHDMMEKLGIKAGDNVKIVSEYGDVVVKAVNTNEELPEGMVYVPMGPWANRVVRPNTDSTATPSFKNIPVELTPTEEPVLDMPTLMKVYGKISNY</sequence>
<dbReference type="Proteomes" id="UP000094707">
    <property type="component" value="Chromosome I"/>
</dbReference>
<dbReference type="InterPro" id="IPR012040">
    <property type="entry name" value="Formylmethanofuran_DH_dsu"/>
</dbReference>
<dbReference type="STRING" id="118062.MCBB_0128"/>
<dbReference type="PIRSF" id="PIRSF015873">
    <property type="entry name" value="FwdD"/>
    <property type="match status" value="1"/>
</dbReference>
<evidence type="ECO:0000259" key="1">
    <source>
        <dbReference type="Pfam" id="PF01568"/>
    </source>
</evidence>
<dbReference type="Pfam" id="PF01568">
    <property type="entry name" value="Molydop_binding"/>
    <property type="match status" value="1"/>
</dbReference>
<organism evidence="2 3">
    <name type="scientific">Methanobacterium congolense</name>
    <dbReference type="NCBI Taxonomy" id="118062"/>
    <lineage>
        <taxon>Archaea</taxon>
        <taxon>Methanobacteriati</taxon>
        <taxon>Methanobacteriota</taxon>
        <taxon>Methanomada group</taxon>
        <taxon>Methanobacteria</taxon>
        <taxon>Methanobacteriales</taxon>
        <taxon>Methanobacteriaceae</taxon>
        <taxon>Methanobacterium</taxon>
    </lineage>
</organism>